<dbReference type="AlphaFoldDB" id="A0A318QHJ8"/>
<dbReference type="PANTHER" id="PTHR33627:SF1">
    <property type="entry name" value="TRANSPOSASE"/>
    <property type="match status" value="1"/>
</dbReference>
<evidence type="ECO:0000313" key="2">
    <source>
        <dbReference type="EMBL" id="PYD74829.1"/>
    </source>
</evidence>
<name>A0A318QHJ8_9PROT</name>
<evidence type="ECO:0000259" key="1">
    <source>
        <dbReference type="Pfam" id="PF13546"/>
    </source>
</evidence>
<reference evidence="2 3" key="1">
    <citation type="submission" date="2017-07" db="EMBL/GenBank/DDBJ databases">
        <title>A draft genome sequence of Komagataeibacter sp. T5K1.</title>
        <authorList>
            <person name="Skraban J."/>
            <person name="Cleenwerck I."/>
            <person name="Vandamme P."/>
            <person name="Trcek J."/>
        </authorList>
    </citation>
    <scope>NUCLEOTIDE SEQUENCE [LARGE SCALE GENOMIC DNA]</scope>
    <source>
        <strain evidence="2 3">T5K1</strain>
    </source>
</reference>
<dbReference type="InterPro" id="IPR038721">
    <property type="entry name" value="IS701-like_DDE_dom"/>
</dbReference>
<comment type="caution">
    <text evidence="2">The sequence shown here is derived from an EMBL/GenBank/DDBJ whole genome shotgun (WGS) entry which is preliminary data.</text>
</comment>
<dbReference type="Pfam" id="PF13546">
    <property type="entry name" value="DDE_5"/>
    <property type="match status" value="1"/>
</dbReference>
<evidence type="ECO:0000313" key="3">
    <source>
        <dbReference type="Proteomes" id="UP000247609"/>
    </source>
</evidence>
<accession>A0A318QHJ8</accession>
<proteinExistence type="predicted"/>
<dbReference type="EMBL" id="NOXG01000021">
    <property type="protein sequence ID" value="PYD74829.1"/>
    <property type="molecule type" value="Genomic_DNA"/>
</dbReference>
<gene>
    <name evidence="2" type="ORF">CFR71_12585</name>
</gene>
<dbReference type="Proteomes" id="UP000247609">
    <property type="component" value="Unassembled WGS sequence"/>
</dbReference>
<sequence>MAPQYASTLGKKANYQTLASVTLASREVSLMMSRRVFLSDIWTADPARLKRVGVPLEYQGSRTKPEMAIDEVDRLCAAGVCSGGCRFGLPAPSRQALRARNLRWAVGMPRHQKVYLADMELVFSVRKHGPSHMHASDTGSALCSRP</sequence>
<dbReference type="InterPro" id="IPR039365">
    <property type="entry name" value="IS701-like"/>
</dbReference>
<dbReference type="PANTHER" id="PTHR33627">
    <property type="entry name" value="TRANSPOSASE"/>
    <property type="match status" value="1"/>
</dbReference>
<feature type="domain" description="Transposase IS701-like DDE" evidence="1">
    <location>
        <begin position="2"/>
        <end position="129"/>
    </location>
</feature>
<organism evidence="2 3">
    <name type="scientific">Novacetimonas pomaceti</name>
    <dbReference type="NCBI Taxonomy" id="2021998"/>
    <lineage>
        <taxon>Bacteria</taxon>
        <taxon>Pseudomonadati</taxon>
        <taxon>Pseudomonadota</taxon>
        <taxon>Alphaproteobacteria</taxon>
        <taxon>Acetobacterales</taxon>
        <taxon>Acetobacteraceae</taxon>
        <taxon>Novacetimonas</taxon>
    </lineage>
</organism>
<protein>
    <recommendedName>
        <fullName evidence="1">Transposase IS701-like DDE domain-containing protein</fullName>
    </recommendedName>
</protein>